<comment type="caution">
    <text evidence="8">The sequence shown here is derived from an EMBL/GenBank/DDBJ whole genome shotgun (WGS) entry which is preliminary data.</text>
</comment>
<dbReference type="InterPro" id="IPR044846">
    <property type="entry name" value="GH10"/>
</dbReference>
<feature type="chain" id="PRO_5029903304" evidence="6">
    <location>
        <begin position="26"/>
        <end position="578"/>
    </location>
</feature>
<dbReference type="Pfam" id="PF02018">
    <property type="entry name" value="CBM_4_9"/>
    <property type="match status" value="1"/>
</dbReference>
<dbReference type="PANTHER" id="PTHR31490:SF2">
    <property type="entry name" value="GLYCOSYL HYDROLASE FAMILY 10 PROTEIN"/>
    <property type="match status" value="1"/>
</dbReference>
<dbReference type="InterPro" id="IPR008979">
    <property type="entry name" value="Galactose-bd-like_sf"/>
</dbReference>
<dbReference type="Gene3D" id="3.20.20.80">
    <property type="entry name" value="Glycosidases"/>
    <property type="match status" value="1"/>
</dbReference>
<keyword evidence="9" id="KW-1185">Reference proteome</keyword>
<dbReference type="PANTHER" id="PTHR31490">
    <property type="entry name" value="GLYCOSYL HYDROLASE"/>
    <property type="match status" value="1"/>
</dbReference>
<dbReference type="Gene3D" id="2.60.120.260">
    <property type="entry name" value="Galactose-binding domain-like"/>
    <property type="match status" value="1"/>
</dbReference>
<dbReference type="InterPro" id="IPR001000">
    <property type="entry name" value="GH10_dom"/>
</dbReference>
<dbReference type="AlphaFoldDB" id="A0A7J0ET40"/>
<gene>
    <name evidence="8" type="ORF">Acr_06g0014520</name>
</gene>
<keyword evidence="2" id="KW-0677">Repeat</keyword>
<dbReference type="SUPFAM" id="SSF51445">
    <property type="entry name" value="(Trans)glycosidases"/>
    <property type="match status" value="1"/>
</dbReference>
<keyword evidence="3 8" id="KW-0378">Hydrolase</keyword>
<dbReference type="InterPro" id="IPR003305">
    <property type="entry name" value="CenC_carb-bd"/>
</dbReference>
<dbReference type="SUPFAM" id="SSF49785">
    <property type="entry name" value="Galactose-binding domain-like"/>
    <property type="match status" value="1"/>
</dbReference>
<sequence length="578" mass="64725">MMMGEKNNFLLLLFCQLLLGLAVDALSYDYNFVLECLGNPLKPQYGGGIVVNPELDQGLKGWNAFGDSKIEQRISKEGNIFIAAIHRHQPHDSFSQKLYLEKGKFYTFSAWLQVSQGKAKVSAMFKTPSGSELAGSVVAESGCWSMLKGGLTAHASGPAELYFESKNTSTEIWADSISLQSFTQEQWRSHQHQSIEKVRKSLVKILAVDAKGNPLANATVSLAQTGSGFPLGSELNHLILTNPGYAQWFTPRFRVTTFEYEMKWPSTEPSQGKENYTWPDAMLRFCQSNNIQVRGHNIFWSNPNYLPQWARSLSPSELQVAVDRRINSIVRRYAGQLIAWDVDNEDMHFHYFENALGKNVTASIFNKVHQIDSKTTLFLNEFNTIESTNANDAASPANYLQKIQQIRSGGYNGPLGIGLQGHFDTPNIPYMRASIDRLGATGLPIWLTEVDISQRPNQAVYLEQVLREAHAHPSVKGIVMWTAWRPQGCYRMCLTDNNFKNLPTGDVVDKLLKEWGQSTLSGTTDSNGQFQARLFHGDYKVTISHPSMPDSSVVARNFEVVSSEKSEQKTVIHVKVSP</sequence>
<dbReference type="OrthoDB" id="3055998at2759"/>
<evidence type="ECO:0000256" key="1">
    <source>
        <dbReference type="ARBA" id="ARBA00007495"/>
    </source>
</evidence>
<dbReference type="PROSITE" id="PS51760">
    <property type="entry name" value="GH10_2"/>
    <property type="match status" value="1"/>
</dbReference>
<dbReference type="GO" id="GO:0031176">
    <property type="term" value="F:endo-1,4-beta-xylanase activity"/>
    <property type="evidence" value="ECO:0007669"/>
    <property type="project" value="UniProtKB-ARBA"/>
</dbReference>
<dbReference type="SMART" id="SM00633">
    <property type="entry name" value="Glyco_10"/>
    <property type="match status" value="1"/>
</dbReference>
<name>A0A7J0ET40_9ERIC</name>
<evidence type="ECO:0000256" key="6">
    <source>
        <dbReference type="SAM" id="SignalP"/>
    </source>
</evidence>
<feature type="signal peptide" evidence="6">
    <location>
        <begin position="1"/>
        <end position="25"/>
    </location>
</feature>
<evidence type="ECO:0000259" key="7">
    <source>
        <dbReference type="PROSITE" id="PS51760"/>
    </source>
</evidence>
<evidence type="ECO:0000313" key="9">
    <source>
        <dbReference type="Proteomes" id="UP000585474"/>
    </source>
</evidence>
<dbReference type="Pfam" id="PF00331">
    <property type="entry name" value="Glyco_hydro_10"/>
    <property type="match status" value="1"/>
</dbReference>
<evidence type="ECO:0000256" key="3">
    <source>
        <dbReference type="ARBA" id="ARBA00022801"/>
    </source>
</evidence>
<reference evidence="8 9" key="1">
    <citation type="submission" date="2019-07" db="EMBL/GenBank/DDBJ databases">
        <title>De Novo Assembly of kiwifruit Actinidia rufa.</title>
        <authorList>
            <person name="Sugita-Konishi S."/>
            <person name="Sato K."/>
            <person name="Mori E."/>
            <person name="Abe Y."/>
            <person name="Kisaki G."/>
            <person name="Hamano K."/>
            <person name="Suezawa K."/>
            <person name="Otani M."/>
            <person name="Fukuda T."/>
            <person name="Manabe T."/>
            <person name="Gomi K."/>
            <person name="Tabuchi M."/>
            <person name="Akimitsu K."/>
            <person name="Kataoka I."/>
        </authorList>
    </citation>
    <scope>NUCLEOTIDE SEQUENCE [LARGE SCALE GENOMIC DNA]</scope>
    <source>
        <strain evidence="9">cv. Fuchu</strain>
    </source>
</reference>
<keyword evidence="6" id="KW-0732">Signal</keyword>
<accession>A0A7J0ET40</accession>
<organism evidence="8 9">
    <name type="scientific">Actinidia rufa</name>
    <dbReference type="NCBI Taxonomy" id="165716"/>
    <lineage>
        <taxon>Eukaryota</taxon>
        <taxon>Viridiplantae</taxon>
        <taxon>Streptophyta</taxon>
        <taxon>Embryophyta</taxon>
        <taxon>Tracheophyta</taxon>
        <taxon>Spermatophyta</taxon>
        <taxon>Magnoliopsida</taxon>
        <taxon>eudicotyledons</taxon>
        <taxon>Gunneridae</taxon>
        <taxon>Pentapetalae</taxon>
        <taxon>asterids</taxon>
        <taxon>Ericales</taxon>
        <taxon>Actinidiaceae</taxon>
        <taxon>Actinidia</taxon>
    </lineage>
</organism>
<dbReference type="Proteomes" id="UP000585474">
    <property type="component" value="Unassembled WGS sequence"/>
</dbReference>
<proteinExistence type="inferred from homology"/>
<feature type="domain" description="GH10" evidence="7">
    <location>
        <begin position="216"/>
        <end position="511"/>
    </location>
</feature>
<evidence type="ECO:0000256" key="5">
    <source>
        <dbReference type="ARBA" id="ARBA00023326"/>
    </source>
</evidence>
<keyword evidence="4" id="KW-0119">Carbohydrate metabolism</keyword>
<keyword evidence="5" id="KW-0624">Polysaccharide degradation</keyword>
<evidence type="ECO:0000313" key="8">
    <source>
        <dbReference type="EMBL" id="GFY89512.1"/>
    </source>
</evidence>
<evidence type="ECO:0000256" key="4">
    <source>
        <dbReference type="ARBA" id="ARBA00023277"/>
    </source>
</evidence>
<dbReference type="InterPro" id="IPR017853">
    <property type="entry name" value="GH"/>
</dbReference>
<comment type="similarity">
    <text evidence="1">Belongs to the glycosyl hydrolase 10 (cellulase F) family.</text>
</comment>
<protein>
    <submittedName>
        <fullName evidence="8">Glycosyl hydrolase family 10 protein</fullName>
    </submittedName>
</protein>
<dbReference type="GO" id="GO:0000272">
    <property type="term" value="P:polysaccharide catabolic process"/>
    <property type="evidence" value="ECO:0007669"/>
    <property type="project" value="UniProtKB-KW"/>
</dbReference>
<evidence type="ECO:0000256" key="2">
    <source>
        <dbReference type="ARBA" id="ARBA00022737"/>
    </source>
</evidence>
<dbReference type="EMBL" id="BJWL01000006">
    <property type="protein sequence ID" value="GFY89512.1"/>
    <property type="molecule type" value="Genomic_DNA"/>
</dbReference>